<dbReference type="EMBL" id="JABSTQ010001819">
    <property type="protein sequence ID" value="KAG0444582.1"/>
    <property type="molecule type" value="Genomic_DNA"/>
</dbReference>
<dbReference type="Proteomes" id="UP000805193">
    <property type="component" value="Unassembled WGS sequence"/>
</dbReference>
<comment type="caution">
    <text evidence="1">The sequence shown here is derived from an EMBL/GenBank/DDBJ whole genome shotgun (WGS) entry which is preliminary data.</text>
</comment>
<name>A0AC60R1N1_IXOPE</name>
<accession>A0AC60R1N1</accession>
<protein>
    <submittedName>
        <fullName evidence="1">Uncharacterized protein</fullName>
    </submittedName>
</protein>
<evidence type="ECO:0000313" key="1">
    <source>
        <dbReference type="EMBL" id="KAG0444582.1"/>
    </source>
</evidence>
<reference evidence="1 2" key="1">
    <citation type="journal article" date="2020" name="Cell">
        <title>Large-Scale Comparative Analyses of Tick Genomes Elucidate Their Genetic Diversity and Vector Capacities.</title>
        <authorList>
            <consortium name="Tick Genome and Microbiome Consortium (TIGMIC)"/>
            <person name="Jia N."/>
            <person name="Wang J."/>
            <person name="Shi W."/>
            <person name="Du L."/>
            <person name="Sun Y."/>
            <person name="Zhan W."/>
            <person name="Jiang J.F."/>
            <person name="Wang Q."/>
            <person name="Zhang B."/>
            <person name="Ji P."/>
            <person name="Bell-Sakyi L."/>
            <person name="Cui X.M."/>
            <person name="Yuan T.T."/>
            <person name="Jiang B.G."/>
            <person name="Yang W.F."/>
            <person name="Lam T.T."/>
            <person name="Chang Q.C."/>
            <person name="Ding S.J."/>
            <person name="Wang X.J."/>
            <person name="Zhu J.G."/>
            <person name="Ruan X.D."/>
            <person name="Zhao L."/>
            <person name="Wei J.T."/>
            <person name="Ye R.Z."/>
            <person name="Que T.C."/>
            <person name="Du C.H."/>
            <person name="Zhou Y.H."/>
            <person name="Cheng J.X."/>
            <person name="Dai P.F."/>
            <person name="Guo W.B."/>
            <person name="Han X.H."/>
            <person name="Huang E.J."/>
            <person name="Li L.F."/>
            <person name="Wei W."/>
            <person name="Gao Y.C."/>
            <person name="Liu J.Z."/>
            <person name="Shao H.Z."/>
            <person name="Wang X."/>
            <person name="Wang C.C."/>
            <person name="Yang T.C."/>
            <person name="Huo Q.B."/>
            <person name="Li W."/>
            <person name="Chen H.Y."/>
            <person name="Chen S.E."/>
            <person name="Zhou L.G."/>
            <person name="Ni X.B."/>
            <person name="Tian J.H."/>
            <person name="Sheng Y."/>
            <person name="Liu T."/>
            <person name="Pan Y.S."/>
            <person name="Xia L.Y."/>
            <person name="Li J."/>
            <person name="Zhao F."/>
            <person name="Cao W.C."/>
        </authorList>
    </citation>
    <scope>NUCLEOTIDE SEQUENCE [LARGE SCALE GENOMIC DNA]</scope>
    <source>
        <strain evidence="1">Iper-2018</strain>
    </source>
</reference>
<keyword evidence="2" id="KW-1185">Reference proteome</keyword>
<evidence type="ECO:0000313" key="2">
    <source>
        <dbReference type="Proteomes" id="UP000805193"/>
    </source>
</evidence>
<organism evidence="1 2">
    <name type="scientific">Ixodes persulcatus</name>
    <name type="common">Taiga tick</name>
    <dbReference type="NCBI Taxonomy" id="34615"/>
    <lineage>
        <taxon>Eukaryota</taxon>
        <taxon>Metazoa</taxon>
        <taxon>Ecdysozoa</taxon>
        <taxon>Arthropoda</taxon>
        <taxon>Chelicerata</taxon>
        <taxon>Arachnida</taxon>
        <taxon>Acari</taxon>
        <taxon>Parasitiformes</taxon>
        <taxon>Ixodida</taxon>
        <taxon>Ixodoidea</taxon>
        <taxon>Ixodidae</taxon>
        <taxon>Ixodinae</taxon>
        <taxon>Ixodes</taxon>
    </lineage>
</organism>
<gene>
    <name evidence="1" type="ORF">HPB47_013630</name>
</gene>
<proteinExistence type="predicted"/>
<sequence>METAPTPSDASTQDSTLEESDWQRVTYRRKKNSTLVSASSSFGHPMYQHTVILKPTKPCLIMDEHLIKIDEAITWHISTYLEIDKQHGSPKFLTRYLNRSNQIAVDAAETRVRDALITIDHLPIKGQVVPFQAYDTIRHGQIRGIIRNAGGMLATELVQNLHCRKCEIFSARPLATSRNFYTGPTSLLVALTNEDNSKLTFASVVAAINAPTSQQSALTPPPPLTKTSAPRATPQTTNEQLQQTATALPVTSLRPPPTGEHQHQLPQADLDQRLAQLEQTILQKVQQAIENAIERCVRTAIEKLMFAGMFPFGAAPQQTLTSSTPSPTALEALSSSVTRPLSSGSLTTRN</sequence>